<reference evidence="4" key="1">
    <citation type="submission" date="2018-11" db="EMBL/GenBank/DDBJ databases">
        <authorList>
            <person name="Alioto T."/>
            <person name="Alioto T."/>
        </authorList>
    </citation>
    <scope>NUCLEOTIDE SEQUENCE</scope>
</reference>
<evidence type="ECO:0000313" key="5">
    <source>
        <dbReference type="Proteomes" id="UP000596742"/>
    </source>
</evidence>
<dbReference type="SUPFAM" id="SSF48403">
    <property type="entry name" value="Ankyrin repeat"/>
    <property type="match status" value="1"/>
</dbReference>
<accession>A0A8B6CUK9</accession>
<keyword evidence="2 3" id="KW-0040">ANK repeat</keyword>
<dbReference type="Gene3D" id="1.25.40.20">
    <property type="entry name" value="Ankyrin repeat-containing domain"/>
    <property type="match status" value="1"/>
</dbReference>
<feature type="repeat" description="ANK" evidence="3">
    <location>
        <begin position="56"/>
        <end position="96"/>
    </location>
</feature>
<keyword evidence="1" id="KW-0677">Repeat</keyword>
<dbReference type="Pfam" id="PF12796">
    <property type="entry name" value="Ank_2"/>
    <property type="match status" value="1"/>
</dbReference>
<dbReference type="InterPro" id="IPR036770">
    <property type="entry name" value="Ankyrin_rpt-contain_sf"/>
</dbReference>
<dbReference type="PROSITE" id="PS50297">
    <property type="entry name" value="ANK_REP_REGION"/>
    <property type="match status" value="1"/>
</dbReference>
<dbReference type="EMBL" id="UYJE01002394">
    <property type="protein sequence ID" value="VDI10331.1"/>
    <property type="molecule type" value="Genomic_DNA"/>
</dbReference>
<proteinExistence type="predicted"/>
<evidence type="ECO:0000256" key="1">
    <source>
        <dbReference type="ARBA" id="ARBA00022737"/>
    </source>
</evidence>
<keyword evidence="5" id="KW-1185">Reference proteome</keyword>
<name>A0A8B6CUK9_MYTGA</name>
<dbReference type="SMART" id="SM00248">
    <property type="entry name" value="ANK"/>
    <property type="match status" value="2"/>
</dbReference>
<comment type="caution">
    <text evidence="4">The sequence shown here is derived from an EMBL/GenBank/DDBJ whole genome shotgun (WGS) entry which is preliminary data.</text>
</comment>
<evidence type="ECO:0000256" key="3">
    <source>
        <dbReference type="PROSITE-ProRule" id="PRU00023"/>
    </source>
</evidence>
<dbReference type="InterPro" id="IPR002110">
    <property type="entry name" value="Ankyrin_rpt"/>
</dbReference>
<dbReference type="Proteomes" id="UP000596742">
    <property type="component" value="Unassembled WGS sequence"/>
</dbReference>
<dbReference type="OrthoDB" id="6066600at2759"/>
<dbReference type="PROSITE" id="PS50088">
    <property type="entry name" value="ANK_REPEAT"/>
    <property type="match status" value="2"/>
</dbReference>
<evidence type="ECO:0000256" key="2">
    <source>
        <dbReference type="ARBA" id="ARBA00023043"/>
    </source>
</evidence>
<dbReference type="PANTHER" id="PTHR24189:SF50">
    <property type="entry name" value="ANKYRIN REPEAT AND SOCS BOX PROTEIN 2"/>
    <property type="match status" value="1"/>
</dbReference>
<dbReference type="InterPro" id="IPR050745">
    <property type="entry name" value="Multifunctional_regulatory"/>
</dbReference>
<dbReference type="AlphaFoldDB" id="A0A8B6CUK9"/>
<evidence type="ECO:0000313" key="4">
    <source>
        <dbReference type="EMBL" id="VDI10331.1"/>
    </source>
</evidence>
<feature type="repeat" description="ANK" evidence="3">
    <location>
        <begin position="97"/>
        <end position="129"/>
    </location>
</feature>
<gene>
    <name evidence="4" type="ORF">MGAL_10B029677</name>
</gene>
<dbReference type="PANTHER" id="PTHR24189">
    <property type="entry name" value="MYOTROPHIN"/>
    <property type="match status" value="1"/>
</dbReference>
<protein>
    <submittedName>
        <fullName evidence="4">Uncharacterized protein</fullName>
    </submittedName>
</protein>
<organism evidence="4 5">
    <name type="scientific">Mytilus galloprovincialis</name>
    <name type="common">Mediterranean mussel</name>
    <dbReference type="NCBI Taxonomy" id="29158"/>
    <lineage>
        <taxon>Eukaryota</taxon>
        <taxon>Metazoa</taxon>
        <taxon>Spiralia</taxon>
        <taxon>Lophotrochozoa</taxon>
        <taxon>Mollusca</taxon>
        <taxon>Bivalvia</taxon>
        <taxon>Autobranchia</taxon>
        <taxon>Pteriomorphia</taxon>
        <taxon>Mytilida</taxon>
        <taxon>Mytiloidea</taxon>
        <taxon>Mytilidae</taxon>
        <taxon>Mytilinae</taxon>
        <taxon>Mytilus</taxon>
    </lineage>
</organism>
<sequence length="168" mass="18804">MDIKRKSLLDTNGNDSSFEEDQLITDKLFAAIVSKKFKLARILAEGGVDVKATLPSGITPLMAACDAVIDDRHLEKKCEVISCLIRNGADVNAKDNDDRTPLHYACINGCQDIIEILKENGADQFAVDINGKVPKFYSDKNFMQNKFKLPTRRDSIAVINKPRMCDYY</sequence>